<comment type="caution">
    <text evidence="1">The sequence shown here is derived from an EMBL/GenBank/DDBJ whole genome shotgun (WGS) entry which is preliminary data.</text>
</comment>
<protein>
    <submittedName>
        <fullName evidence="1">Uncharacterized protein</fullName>
    </submittedName>
</protein>
<proteinExistence type="predicted"/>
<dbReference type="EMBL" id="SJPJ01000001">
    <property type="protein sequence ID" value="TWT79525.1"/>
    <property type="molecule type" value="Genomic_DNA"/>
</dbReference>
<evidence type="ECO:0000313" key="1">
    <source>
        <dbReference type="EMBL" id="TWT79525.1"/>
    </source>
</evidence>
<dbReference type="Proteomes" id="UP000315010">
    <property type="component" value="Unassembled WGS sequence"/>
</dbReference>
<sequence>MHSNVTGAELQAKRESVSTSSMMVDSHANGLAAVQSDDDIDVYTIDLSTPPTEGGDDDFIIYVRKGLIVLTVRSINTLDW</sequence>
<evidence type="ECO:0000313" key="2">
    <source>
        <dbReference type="Proteomes" id="UP000315010"/>
    </source>
</evidence>
<dbReference type="AlphaFoldDB" id="A0A5C5YWY7"/>
<reference evidence="1 2" key="1">
    <citation type="submission" date="2019-02" db="EMBL/GenBank/DDBJ databases">
        <title>Deep-cultivation of Planctomycetes and their phenomic and genomic characterization uncovers novel biology.</title>
        <authorList>
            <person name="Wiegand S."/>
            <person name="Jogler M."/>
            <person name="Boedeker C."/>
            <person name="Pinto D."/>
            <person name="Vollmers J."/>
            <person name="Rivas-Marin E."/>
            <person name="Kohn T."/>
            <person name="Peeters S.H."/>
            <person name="Heuer A."/>
            <person name="Rast P."/>
            <person name="Oberbeckmann S."/>
            <person name="Bunk B."/>
            <person name="Jeske O."/>
            <person name="Meyerdierks A."/>
            <person name="Storesund J.E."/>
            <person name="Kallscheuer N."/>
            <person name="Luecker S."/>
            <person name="Lage O.M."/>
            <person name="Pohl T."/>
            <person name="Merkel B.J."/>
            <person name="Hornburger P."/>
            <person name="Mueller R.-W."/>
            <person name="Bruemmer F."/>
            <person name="Labrenz M."/>
            <person name="Spormann A.M."/>
            <person name="Op Den Camp H."/>
            <person name="Overmann J."/>
            <person name="Amann R."/>
            <person name="Jetten M.S.M."/>
            <person name="Mascher T."/>
            <person name="Medema M.H."/>
            <person name="Devos D.P."/>
            <person name="Kaster A.-K."/>
            <person name="Ovreas L."/>
            <person name="Rohde M."/>
            <person name="Galperin M.Y."/>
            <person name="Jogler C."/>
        </authorList>
    </citation>
    <scope>NUCLEOTIDE SEQUENCE [LARGE SCALE GENOMIC DNA]</scope>
    <source>
        <strain evidence="1 2">CA13</strain>
    </source>
</reference>
<name>A0A5C5YWY7_9BACT</name>
<gene>
    <name evidence="1" type="ORF">CA13_09290</name>
</gene>
<keyword evidence="2" id="KW-1185">Reference proteome</keyword>
<accession>A0A5C5YWY7</accession>
<organism evidence="1 2">
    <name type="scientific">Novipirellula herctigrandis</name>
    <dbReference type="NCBI Taxonomy" id="2527986"/>
    <lineage>
        <taxon>Bacteria</taxon>
        <taxon>Pseudomonadati</taxon>
        <taxon>Planctomycetota</taxon>
        <taxon>Planctomycetia</taxon>
        <taxon>Pirellulales</taxon>
        <taxon>Pirellulaceae</taxon>
        <taxon>Novipirellula</taxon>
    </lineage>
</organism>